<evidence type="ECO:0000313" key="3">
    <source>
        <dbReference type="EMBL" id="GFH07975.1"/>
    </source>
</evidence>
<feature type="non-terminal residue" evidence="3">
    <location>
        <position position="93"/>
    </location>
</feature>
<name>A0A699YF64_HAELA</name>
<feature type="non-terminal residue" evidence="3">
    <location>
        <position position="1"/>
    </location>
</feature>
<protein>
    <submittedName>
        <fullName evidence="3">Uncharacterized protein</fullName>
    </submittedName>
</protein>
<dbReference type="Gene3D" id="3.80.10.10">
    <property type="entry name" value="Ribonuclease Inhibitor"/>
    <property type="match status" value="1"/>
</dbReference>
<comment type="subcellular location">
    <subcellularLocation>
        <location evidence="1">Cytoplasm</location>
        <location evidence="1">Cytoskeleton</location>
        <location evidence="1">Cilium axoneme</location>
    </subcellularLocation>
</comment>
<dbReference type="AlphaFoldDB" id="A0A699YF64"/>
<gene>
    <name evidence="3" type="ORF">HaLaN_02867</name>
</gene>
<keyword evidence="4" id="KW-1185">Reference proteome</keyword>
<reference evidence="3 4" key="1">
    <citation type="submission" date="2020-02" db="EMBL/GenBank/DDBJ databases">
        <title>Draft genome sequence of Haematococcus lacustris strain NIES-144.</title>
        <authorList>
            <person name="Morimoto D."/>
            <person name="Nakagawa S."/>
            <person name="Yoshida T."/>
            <person name="Sawayama S."/>
        </authorList>
    </citation>
    <scope>NUCLEOTIDE SEQUENCE [LARGE SCALE GENOMIC DNA]</scope>
    <source>
        <strain evidence="3 4">NIES-144</strain>
    </source>
</reference>
<dbReference type="InterPro" id="IPR032675">
    <property type="entry name" value="LRR_dom_sf"/>
</dbReference>
<dbReference type="EMBL" id="BLLF01000129">
    <property type="protein sequence ID" value="GFH07975.1"/>
    <property type="molecule type" value="Genomic_DNA"/>
</dbReference>
<comment type="caution">
    <text evidence="3">The sequence shown here is derived from an EMBL/GenBank/DDBJ whole genome shotgun (WGS) entry which is preliminary data.</text>
</comment>
<dbReference type="InterPro" id="IPR001611">
    <property type="entry name" value="Leu-rich_rpt"/>
</dbReference>
<evidence type="ECO:0000256" key="2">
    <source>
        <dbReference type="SAM" id="MobiDB-lite"/>
    </source>
</evidence>
<dbReference type="GO" id="GO:0005930">
    <property type="term" value="C:axoneme"/>
    <property type="evidence" value="ECO:0007669"/>
    <property type="project" value="UniProtKB-SubCell"/>
</dbReference>
<proteinExistence type="predicted"/>
<evidence type="ECO:0000256" key="1">
    <source>
        <dbReference type="ARBA" id="ARBA00004430"/>
    </source>
</evidence>
<dbReference type="SUPFAM" id="SSF52047">
    <property type="entry name" value="RNI-like"/>
    <property type="match status" value="1"/>
</dbReference>
<evidence type="ECO:0000313" key="4">
    <source>
        <dbReference type="Proteomes" id="UP000485058"/>
    </source>
</evidence>
<sequence>QFGSSLTRLDVSGCGQVISDKGVQALATAAPNLRLLDLSCSAVTDKGIYPYYQRCVICNADRLKQRVINCSTSPNSTALSQLTRGSQWHPSTT</sequence>
<feature type="region of interest" description="Disordered" evidence="2">
    <location>
        <begin position="73"/>
        <end position="93"/>
    </location>
</feature>
<accession>A0A699YF64</accession>
<dbReference type="Pfam" id="PF13516">
    <property type="entry name" value="LRR_6"/>
    <property type="match status" value="2"/>
</dbReference>
<organism evidence="3 4">
    <name type="scientific">Haematococcus lacustris</name>
    <name type="common">Green alga</name>
    <name type="synonym">Haematococcus pluvialis</name>
    <dbReference type="NCBI Taxonomy" id="44745"/>
    <lineage>
        <taxon>Eukaryota</taxon>
        <taxon>Viridiplantae</taxon>
        <taxon>Chlorophyta</taxon>
        <taxon>core chlorophytes</taxon>
        <taxon>Chlorophyceae</taxon>
        <taxon>CS clade</taxon>
        <taxon>Chlamydomonadales</taxon>
        <taxon>Haematococcaceae</taxon>
        <taxon>Haematococcus</taxon>
    </lineage>
</organism>
<dbReference type="Proteomes" id="UP000485058">
    <property type="component" value="Unassembled WGS sequence"/>
</dbReference>